<evidence type="ECO:0000256" key="1">
    <source>
        <dbReference type="SAM" id="MobiDB-lite"/>
    </source>
</evidence>
<organism evidence="2 3">
    <name type="scientific">Synchytrium endobioticum</name>
    <dbReference type="NCBI Taxonomy" id="286115"/>
    <lineage>
        <taxon>Eukaryota</taxon>
        <taxon>Fungi</taxon>
        <taxon>Fungi incertae sedis</taxon>
        <taxon>Chytridiomycota</taxon>
        <taxon>Chytridiomycota incertae sedis</taxon>
        <taxon>Chytridiomycetes</taxon>
        <taxon>Synchytriales</taxon>
        <taxon>Synchytriaceae</taxon>
        <taxon>Synchytrium</taxon>
    </lineage>
</organism>
<sequence>MREEDEEEDLRPHKHQKLDTGANSSLNTRHQSRKPPIASNQLSLPLLQEPISAEKFIPQHCSTQSENDRLSSFSDDRRSIKDQQLTELYAWKMKSDALIDRLVSEVLDLKNRNYVLLRRHQDIAAHYEEDISTLKNEVQTALRYIDETSSNNVEQYEGDGSAVPFSSTCASNTTTEVLSAAPAIEKKPNQPSVAMESEFTFKDLLQKHLYEQNFYLDVLSDDGQKVVEMASMTAYGSKTRYKNYYSRPQQQLGSLRCGLKGALTDNIDFVVDFPDGRLSGTSRAYCESLLARRLHINDREKRYQSKILARALYALFRGQVNYSTKFQWKVYPMNAVAFTIQLLEHCLKNIKNLSTPRKGGKTAHIEIMEGLVAYKQCHPDDFELAMCLLFDIGTESEAVFRKKVPQTP</sequence>
<name>A0A507CMT1_9FUNG</name>
<gene>
    <name evidence="2" type="ORF">SeLEV6574_g06765</name>
</gene>
<comment type="caution">
    <text evidence="2">The sequence shown here is derived from an EMBL/GenBank/DDBJ whole genome shotgun (WGS) entry which is preliminary data.</text>
</comment>
<dbReference type="Proteomes" id="UP000320475">
    <property type="component" value="Unassembled WGS sequence"/>
</dbReference>
<evidence type="ECO:0000313" key="2">
    <source>
        <dbReference type="EMBL" id="TPX40133.1"/>
    </source>
</evidence>
<proteinExistence type="predicted"/>
<reference evidence="2 3" key="1">
    <citation type="journal article" date="2019" name="Sci. Rep.">
        <title>Comparative genomics of chytrid fungi reveal insights into the obligate biotrophic and pathogenic lifestyle of Synchytrium endobioticum.</title>
        <authorList>
            <person name="van de Vossenberg B.T.L.H."/>
            <person name="Warris S."/>
            <person name="Nguyen H.D.T."/>
            <person name="van Gent-Pelzer M.P.E."/>
            <person name="Joly D.L."/>
            <person name="van de Geest H.C."/>
            <person name="Bonants P.J.M."/>
            <person name="Smith D.S."/>
            <person name="Levesque C.A."/>
            <person name="van der Lee T.A.J."/>
        </authorList>
    </citation>
    <scope>NUCLEOTIDE SEQUENCE [LARGE SCALE GENOMIC DNA]</scope>
    <source>
        <strain evidence="2 3">LEV6574</strain>
    </source>
</reference>
<dbReference type="AlphaFoldDB" id="A0A507CMT1"/>
<evidence type="ECO:0000313" key="3">
    <source>
        <dbReference type="Proteomes" id="UP000320475"/>
    </source>
</evidence>
<dbReference type="VEuPathDB" id="FungiDB:SeMB42_g07466"/>
<dbReference type="EMBL" id="QEAM01000410">
    <property type="protein sequence ID" value="TPX40133.1"/>
    <property type="molecule type" value="Genomic_DNA"/>
</dbReference>
<protein>
    <submittedName>
        <fullName evidence="2">Uncharacterized protein</fullName>
    </submittedName>
</protein>
<feature type="region of interest" description="Disordered" evidence="1">
    <location>
        <begin position="1"/>
        <end position="41"/>
    </location>
</feature>
<accession>A0A507CMT1</accession>